<evidence type="ECO:0000256" key="1">
    <source>
        <dbReference type="SAM" id="MobiDB-lite"/>
    </source>
</evidence>
<keyword evidence="3" id="KW-1185">Reference proteome</keyword>
<organism evidence="2 3">
    <name type="scientific">Fraxinus pennsylvanica</name>
    <dbReference type="NCBI Taxonomy" id="56036"/>
    <lineage>
        <taxon>Eukaryota</taxon>
        <taxon>Viridiplantae</taxon>
        <taxon>Streptophyta</taxon>
        <taxon>Embryophyta</taxon>
        <taxon>Tracheophyta</taxon>
        <taxon>Spermatophyta</taxon>
        <taxon>Magnoliopsida</taxon>
        <taxon>eudicotyledons</taxon>
        <taxon>Gunneridae</taxon>
        <taxon>Pentapetalae</taxon>
        <taxon>asterids</taxon>
        <taxon>lamiids</taxon>
        <taxon>Lamiales</taxon>
        <taxon>Oleaceae</taxon>
        <taxon>Oleeae</taxon>
        <taxon>Fraxinus</taxon>
    </lineage>
</organism>
<dbReference type="PANTHER" id="PTHR34802">
    <property type="entry name" value="CHORISMATE SYNTHASE"/>
    <property type="match status" value="1"/>
</dbReference>
<proteinExistence type="predicted"/>
<accession>A0AAD2AAN1</accession>
<feature type="compositionally biased region" description="Polar residues" evidence="1">
    <location>
        <begin position="61"/>
        <end position="75"/>
    </location>
</feature>
<dbReference type="PANTHER" id="PTHR34802:SF1">
    <property type="entry name" value="CHORISMATE SYNTHASE"/>
    <property type="match status" value="1"/>
</dbReference>
<feature type="region of interest" description="Disordered" evidence="1">
    <location>
        <begin position="589"/>
        <end position="608"/>
    </location>
</feature>
<feature type="compositionally biased region" description="Polar residues" evidence="1">
    <location>
        <begin position="85"/>
        <end position="102"/>
    </location>
</feature>
<feature type="region of interest" description="Disordered" evidence="1">
    <location>
        <begin position="170"/>
        <end position="242"/>
    </location>
</feature>
<reference evidence="2" key="1">
    <citation type="submission" date="2023-05" db="EMBL/GenBank/DDBJ databases">
        <authorList>
            <person name="Huff M."/>
        </authorList>
    </citation>
    <scope>NUCLEOTIDE SEQUENCE</scope>
</reference>
<name>A0AAD2AAN1_9LAMI</name>
<sequence length="1060" mass="117616">MSLQNEDQNSQDNVGEKLHKVQKKLKILYTREFLLSLGDLDICKKLPSRFDESILREFEDASQSIQDRPRNSGSFPLQGFRRNEYGSSPPTRSDSNNYSQGTFGRWESRSSGWSDRDSDSQSDKDSDSGRLYSHQSRRSWQTPEHDGLLGNGSFPRISAAKMRANENYQLGKKNDLYQPPRPYKAIPHTRRETDSYNDETFGSTENASEDRAEEEKRRRDSFELMRKEQQKSLQEKQKMSLEKHTVDNASGVYEFFEGSKEERGLLGGYNELDVSTASPVLSDESDKSSFSSHASRPPVPPGFTNNILEKSTGTKSLVPPHLAEIGKPVAGERFLYFRTNLVQNGNLDGFQQQLSKEISLVDGQTEDKSKLVSLPNEGRTVNSHSSLGVPNEEVSVEDQCDPTSHGIFNKSEIIELDAKVLEDKVVGKSKENYSSVLEKKFGIATMNDGGSVDSAEYHIGKVHDTWSAKLAQPSKFALWFFEEEAQPANGISAGRSNDLLPLIVTGEKGRSQVPAAKAEHFTRECSYESSELTSKLTADMPSATNGISEEVFSSNKNEVTSTVLTCEDLEQSILSEYSQKNSNIMPHARGWSASSTNIEQPREHDDHASQDLLSLLQKGSDPNTMTMGPSADIGFTNIGLVSDEHDTGTAVDEPKTEECTNNIHYSGKTLTLETLFGTAFMKELQSVEAPVSVQRGSNGSAQIDALEPRGLSVPVMDNGVFSSAIDEIGLQRTSHEHSVLSSHHREQTNLATAGNWLGFDDSQINSSKLPTEVVAKHGGYNGTVEFQLPEGESLISVDSLTPQLSTLMPTGNSSKNDFLFSKEHVDVAENLAAISAVIKDKRTIVGSECMPFECGPYEQTDPEIPYRNIQVQPSPPQFQPLHMNHGRPLFHPLDPHPAHMSLQKKFMGPESLFNHDTPANSQFPANIIRPPFHNPNSGVAAYDLHAHRSILHPMQMPDNRTQLLSDFPRGAPVPYPGNQTTGFIQDRNPMHGFPFGPRQPNIGSLGMSVPAPDNSFGNPPEAFQRLIEMELQANSKQIHPFHPAHNQGIYGRELDIRFRR</sequence>
<feature type="region of interest" description="Disordered" evidence="1">
    <location>
        <begin position="60"/>
        <end position="154"/>
    </location>
</feature>
<dbReference type="AlphaFoldDB" id="A0AAD2AAN1"/>
<feature type="compositionally biased region" description="Basic and acidic residues" evidence="1">
    <location>
        <begin position="114"/>
        <end position="128"/>
    </location>
</feature>
<gene>
    <name evidence="2" type="ORF">FPE_LOCUS28967</name>
</gene>
<dbReference type="EMBL" id="OU503053">
    <property type="protein sequence ID" value="CAI9781537.1"/>
    <property type="molecule type" value="Genomic_DNA"/>
</dbReference>
<dbReference type="Proteomes" id="UP000834106">
    <property type="component" value="Chromosome 18"/>
</dbReference>
<protein>
    <submittedName>
        <fullName evidence="2">Uncharacterized protein</fullName>
    </submittedName>
</protein>
<evidence type="ECO:0000313" key="3">
    <source>
        <dbReference type="Proteomes" id="UP000834106"/>
    </source>
</evidence>
<feature type="compositionally biased region" description="Basic and acidic residues" evidence="1">
    <location>
        <begin position="208"/>
        <end position="242"/>
    </location>
</feature>
<evidence type="ECO:0000313" key="2">
    <source>
        <dbReference type="EMBL" id="CAI9781537.1"/>
    </source>
</evidence>
<feature type="region of interest" description="Disordered" evidence="1">
    <location>
        <begin position="279"/>
        <end position="306"/>
    </location>
</feature>